<accession>A0A1H3JIZ5</accession>
<dbReference type="RefSeq" id="WP_086184030.1">
    <property type="nucleotide sequence ID" value="NZ_FNPK01000009.1"/>
</dbReference>
<reference evidence="2" key="1">
    <citation type="submission" date="2016-10" db="EMBL/GenBank/DDBJ databases">
        <authorList>
            <person name="Varghese N."/>
            <person name="Submissions S."/>
        </authorList>
    </citation>
    <scope>NUCLEOTIDE SEQUENCE [LARGE SCALE GENOMIC DNA]</scope>
    <source>
        <strain evidence="2">ANC 5109</strain>
    </source>
</reference>
<proteinExistence type="predicted"/>
<sequence length="255" mass="28976">MNISQAGNHDLDQSQQFYRQYGTNALLPEIQWTELFKHSKLNDTHIQALNTLYQSAVPLALQVFADLNFDVFTPAAHKPQGLGLFERLAEQEDKLVQSLKTESNGLSDAVRHQIWSMLLRGGAVLVFKAWLGKVKTDENLLDTTQFDELSDLLFIKTSPFELAQHLAVNADNREDHIFLMYGNDIYLDHFNSLETAALFVDLGVYDAAFLSLRDDSVAEYLKEKSYVSQEQIDDLQCALNPLFCTDLTPKKSWVI</sequence>
<dbReference type="AlphaFoldDB" id="A0A1H3JIZ5"/>
<dbReference type="EMBL" id="FNPK01000009">
    <property type="protein sequence ID" value="SDY39970.1"/>
    <property type="molecule type" value="Genomic_DNA"/>
</dbReference>
<organism evidence="1 2">
    <name type="scientific">Acinetobacter kyonggiensis</name>
    <dbReference type="NCBI Taxonomy" id="595670"/>
    <lineage>
        <taxon>Bacteria</taxon>
        <taxon>Pseudomonadati</taxon>
        <taxon>Pseudomonadota</taxon>
        <taxon>Gammaproteobacteria</taxon>
        <taxon>Moraxellales</taxon>
        <taxon>Moraxellaceae</taxon>
        <taxon>Acinetobacter</taxon>
    </lineage>
</organism>
<keyword evidence="2" id="KW-1185">Reference proteome</keyword>
<evidence type="ECO:0000313" key="1">
    <source>
        <dbReference type="EMBL" id="SDY39970.1"/>
    </source>
</evidence>
<dbReference type="Proteomes" id="UP000199035">
    <property type="component" value="Unassembled WGS sequence"/>
</dbReference>
<protein>
    <submittedName>
        <fullName evidence="1">Uncharacterized protein</fullName>
    </submittedName>
</protein>
<name>A0A1H3JIZ5_9GAMM</name>
<gene>
    <name evidence="1" type="ORF">SAMN05421643_109110</name>
</gene>
<evidence type="ECO:0000313" key="2">
    <source>
        <dbReference type="Proteomes" id="UP000199035"/>
    </source>
</evidence>